<organism evidence="1 2">
    <name type="scientific">Haloferax gibbonsii</name>
    <dbReference type="NCBI Taxonomy" id="35746"/>
    <lineage>
        <taxon>Archaea</taxon>
        <taxon>Methanobacteriati</taxon>
        <taxon>Methanobacteriota</taxon>
        <taxon>Stenosarchaea group</taxon>
        <taxon>Halobacteria</taxon>
        <taxon>Halobacteriales</taxon>
        <taxon>Haloferacaceae</taxon>
        <taxon>Haloferax</taxon>
    </lineage>
</organism>
<evidence type="ECO:0000313" key="1">
    <source>
        <dbReference type="EMBL" id="QOS13527.1"/>
    </source>
</evidence>
<accession>A0A871BK68</accession>
<evidence type="ECO:0008006" key="3">
    <source>
        <dbReference type="Google" id="ProtNLM"/>
    </source>
</evidence>
<name>A0A871BK68_HALGI</name>
<reference evidence="1" key="1">
    <citation type="journal article" date="2021" name="Front. Microbiol.">
        <title>Cellular and Genomic Properties of Haloferax gibbonsii LR2-5, the Host of Euryarchaeal Virus HFTV1.</title>
        <authorList>
            <person name="Tittes C."/>
            <person name="Schwarzer S."/>
            <person name="Pfeiffer F."/>
            <person name="Dyall-Smith M."/>
            <person name="Rodriguez-Franco M."/>
            <person name="Oksanen H.M."/>
            <person name="Quax T.E.F."/>
        </authorList>
    </citation>
    <scope>NUCLEOTIDE SEQUENCE</scope>
    <source>
        <strain evidence="1">LR2-5</strain>
    </source>
</reference>
<dbReference type="EMBL" id="CP063206">
    <property type="protein sequence ID" value="QOS13527.1"/>
    <property type="molecule type" value="Genomic_DNA"/>
</dbReference>
<keyword evidence="1" id="KW-0614">Plasmid</keyword>
<gene>
    <name evidence="1" type="ORF">HfgLR_21520</name>
</gene>
<dbReference type="Proteomes" id="UP000663064">
    <property type="component" value="Plasmid pHGLR1"/>
</dbReference>
<dbReference type="SUPFAM" id="SSF56747">
    <property type="entry name" value="Prim-pol domain"/>
    <property type="match status" value="1"/>
</dbReference>
<proteinExistence type="predicted"/>
<sequence length="313" mass="36106">MTWRQATREEIYTYYAEEFPQYVDDLPEFITAAGPKQYAVAFRDPHPVRKDDVPDKDFIRRDTWQTNRSGKRTTPEFSSFEDVVEFIQHPARNDPLGQRNFALADPALLEKPSPLPEAVYYALEHWERPWVLLVDIDAKDIARQRATDTVSEDGDQDNETLLDAAGILDAEPAGYPYAFEDIDRAIEYGFEVRDVLEEDFNAEETMVVYSGQGVHVYLLDTDLAHRYDEQSREVLNDLLLETYDIPIDPVVTADRRRVARLPFSLHADVCSIVQPIEVRVSTSDRRRRRWSANESEYPHRRRGDVVSSCGTSS</sequence>
<evidence type="ECO:0000313" key="2">
    <source>
        <dbReference type="Proteomes" id="UP000663064"/>
    </source>
</evidence>
<geneLocation type="plasmid" evidence="1 2">
    <name>pHGLR1</name>
</geneLocation>
<dbReference type="Gene3D" id="3.90.920.10">
    <property type="entry name" value="DNA primase, PRIM domain"/>
    <property type="match status" value="1"/>
</dbReference>
<dbReference type="AlphaFoldDB" id="A0A871BK68"/>
<protein>
    <recommendedName>
        <fullName evidence="3">DNA primase-like protein</fullName>
    </recommendedName>
</protein>